<comment type="caution">
    <text evidence="2">The sequence shown here is derived from an EMBL/GenBank/DDBJ whole genome shotgun (WGS) entry which is preliminary data.</text>
</comment>
<evidence type="ECO:0000256" key="1">
    <source>
        <dbReference type="SAM" id="Phobius"/>
    </source>
</evidence>
<proteinExistence type="predicted"/>
<protein>
    <submittedName>
        <fullName evidence="2">Uncharacterized protein</fullName>
    </submittedName>
</protein>
<gene>
    <name evidence="2" type="ORF">QR680_008492</name>
</gene>
<evidence type="ECO:0000313" key="3">
    <source>
        <dbReference type="Proteomes" id="UP001175271"/>
    </source>
</evidence>
<reference evidence="2" key="1">
    <citation type="submission" date="2023-06" db="EMBL/GenBank/DDBJ databases">
        <title>Genomic analysis of the entomopathogenic nematode Steinernema hermaphroditum.</title>
        <authorList>
            <person name="Schwarz E.M."/>
            <person name="Heppert J.K."/>
            <person name="Baniya A."/>
            <person name="Schwartz H.T."/>
            <person name="Tan C.-H."/>
            <person name="Antoshechkin I."/>
            <person name="Sternberg P.W."/>
            <person name="Goodrich-Blair H."/>
            <person name="Dillman A.R."/>
        </authorList>
    </citation>
    <scope>NUCLEOTIDE SEQUENCE</scope>
    <source>
        <strain evidence="2">PS9179</strain>
        <tissue evidence="2">Whole animal</tissue>
    </source>
</reference>
<accession>A0AA39M7Y7</accession>
<dbReference type="AlphaFoldDB" id="A0AA39M7Y7"/>
<feature type="transmembrane region" description="Helical" evidence="1">
    <location>
        <begin position="12"/>
        <end position="32"/>
    </location>
</feature>
<dbReference type="EMBL" id="JAUCMV010000001">
    <property type="protein sequence ID" value="KAK0424083.1"/>
    <property type="molecule type" value="Genomic_DNA"/>
</dbReference>
<keyword evidence="3" id="KW-1185">Reference proteome</keyword>
<keyword evidence="1" id="KW-1133">Transmembrane helix</keyword>
<name>A0AA39M7Y7_9BILA</name>
<sequence length="264" mass="30383">MLPSLTQTQLLAAVIVAATTVILLCLALFCYCRCRKDRSSYELSLAVARGNQMKKMKEPSKCCLLEYYVNMANLIPCEFCHRLYSQYSLHLHKPKCIDNPDKVINLQPQLPRNRQSKIIHRSRSYGHSKNDSISLIPFQVPVSRPFTRTLSEASRVCSELGRLCFVCGNEFDSKLISRHETDCFSSWHATREKLAKWMQVTSPRRIVIPSVDGTINIHRINRDAQESARQANTVTCKRCGKRMEFHSAIAHRCVRFEPDIKFYV</sequence>
<dbReference type="Proteomes" id="UP001175271">
    <property type="component" value="Unassembled WGS sequence"/>
</dbReference>
<keyword evidence="1" id="KW-0812">Transmembrane</keyword>
<evidence type="ECO:0000313" key="2">
    <source>
        <dbReference type="EMBL" id="KAK0424083.1"/>
    </source>
</evidence>
<keyword evidence="1" id="KW-0472">Membrane</keyword>
<organism evidence="2 3">
    <name type="scientific">Steinernema hermaphroditum</name>
    <dbReference type="NCBI Taxonomy" id="289476"/>
    <lineage>
        <taxon>Eukaryota</taxon>
        <taxon>Metazoa</taxon>
        <taxon>Ecdysozoa</taxon>
        <taxon>Nematoda</taxon>
        <taxon>Chromadorea</taxon>
        <taxon>Rhabditida</taxon>
        <taxon>Tylenchina</taxon>
        <taxon>Panagrolaimomorpha</taxon>
        <taxon>Strongyloidoidea</taxon>
        <taxon>Steinernematidae</taxon>
        <taxon>Steinernema</taxon>
    </lineage>
</organism>